<evidence type="ECO:0000313" key="9">
    <source>
        <dbReference type="Proteomes" id="UP000309170"/>
    </source>
</evidence>
<evidence type="ECO:0000313" key="6">
    <source>
        <dbReference type="EMBL" id="TVX75682.1"/>
    </source>
</evidence>
<dbReference type="Proteomes" id="UP001178277">
    <property type="component" value="Unassembled WGS sequence"/>
</dbReference>
<reference evidence="6 10" key="5">
    <citation type="submission" date="2019-07" db="EMBL/GenBank/DDBJ databases">
        <title>Genome assembly of Bacillus simplex strain GGC-P6A.</title>
        <authorList>
            <person name="Jennings M.E."/>
            <person name="Barton H.A."/>
        </authorList>
    </citation>
    <scope>NUCLEOTIDE SEQUENCE [LARGE SCALE GENOMIC DNA]</scope>
    <source>
        <strain evidence="6 10">GGC-P6A</strain>
    </source>
</reference>
<dbReference type="EMBL" id="JAUUTP010000022">
    <property type="protein sequence ID" value="MDP1420371.1"/>
    <property type="molecule type" value="Genomic_DNA"/>
</dbReference>
<dbReference type="EMBL" id="FTMX01000006">
    <property type="protein sequence ID" value="SIR86765.1"/>
    <property type="molecule type" value="Genomic_DNA"/>
</dbReference>
<proteinExistence type="predicted"/>
<evidence type="ECO:0000313" key="5">
    <source>
        <dbReference type="EMBL" id="TKH08459.1"/>
    </source>
</evidence>
<organism evidence="6 10">
    <name type="scientific">Peribacillus simplex</name>
    <dbReference type="NCBI Taxonomy" id="1478"/>
    <lineage>
        <taxon>Bacteria</taxon>
        <taxon>Bacillati</taxon>
        <taxon>Bacillota</taxon>
        <taxon>Bacilli</taxon>
        <taxon>Bacillales</taxon>
        <taxon>Bacillaceae</taxon>
        <taxon>Peribacillus</taxon>
    </lineage>
</organism>
<gene>
    <name evidence="1" type="ORF">BN1180_05082</name>
    <name evidence="5" type="ORF">FC678_20230</name>
    <name evidence="6" type="ORF">FQP34_27290</name>
    <name evidence="2" type="ORF">Q8G35_18775</name>
    <name evidence="3" type="ORF">Q8G35_25875</name>
    <name evidence="4" type="ORF">SAMN05878482_106283</name>
</gene>
<dbReference type="RefSeq" id="WP_034306238.1">
    <property type="nucleotide sequence ID" value="NZ_CABIYS010000017.1"/>
</dbReference>
<evidence type="ECO:0000313" key="8">
    <source>
        <dbReference type="Proteomes" id="UP000185829"/>
    </source>
</evidence>
<reference evidence="4 8" key="3">
    <citation type="submission" date="2017-01" db="EMBL/GenBank/DDBJ databases">
        <authorList>
            <person name="Varghese N."/>
            <person name="Submissions S."/>
        </authorList>
    </citation>
    <scope>NUCLEOTIDE SEQUENCE [LARGE SCALE GENOMIC DNA]</scope>
    <source>
        <strain evidence="4 8">RUG2-6</strain>
    </source>
</reference>
<evidence type="ECO:0000313" key="1">
    <source>
        <dbReference type="EMBL" id="CEG34876.1"/>
    </source>
</evidence>
<dbReference type="Proteomes" id="UP000309170">
    <property type="component" value="Unassembled WGS sequence"/>
</dbReference>
<reference evidence="5 9" key="4">
    <citation type="journal article" date="2019" name="Environ. Microbiol.">
        <title>An active ?-lactamase is a part of an orchestrated cell wall stress resistance network of Bacillus subtilis and related rhizosphere species.</title>
        <authorList>
            <person name="Bucher T."/>
            <person name="Keren-Paz A."/>
            <person name="Hausser J."/>
            <person name="Olender T."/>
            <person name="Cytryn E."/>
            <person name="Kolodkin-Gal I."/>
        </authorList>
    </citation>
    <scope>NUCLEOTIDE SEQUENCE [LARGE SCALE GENOMIC DNA]</scope>
    <source>
        <strain evidence="5 9">I4</strain>
    </source>
</reference>
<dbReference type="EMBL" id="JAUUTP010000048">
    <property type="protein sequence ID" value="MDP1421699.1"/>
    <property type="molecule type" value="Genomic_DNA"/>
</dbReference>
<dbReference type="EMBL" id="SZNT01000369">
    <property type="protein sequence ID" value="TKH08459.1"/>
    <property type="molecule type" value="Genomic_DNA"/>
</dbReference>
<dbReference type="Proteomes" id="UP000185829">
    <property type="component" value="Unassembled WGS sequence"/>
</dbReference>
<reference evidence="2" key="6">
    <citation type="submission" date="2023-07" db="EMBL/GenBank/DDBJ databases">
        <title>Murine gut Bacillus species.</title>
        <authorList>
            <person name="Gutman E."/>
            <person name="Hashuel R."/>
            <person name="Litvak Y."/>
        </authorList>
    </citation>
    <scope>NUCLEOTIDE SEQUENCE</scope>
    <source>
        <strain evidence="2">RU283</strain>
    </source>
</reference>
<dbReference type="EMBL" id="VNKI01000026">
    <property type="protein sequence ID" value="TVX75682.1"/>
    <property type="molecule type" value="Genomic_DNA"/>
</dbReference>
<dbReference type="EMBL" id="CCXW01000001">
    <property type="protein sequence ID" value="CEG34876.1"/>
    <property type="molecule type" value="Genomic_DNA"/>
</dbReference>
<accession>A0A098FMA2</accession>
<dbReference type="eggNOG" id="ENOG5030EM0">
    <property type="taxonomic scope" value="Bacteria"/>
</dbReference>
<evidence type="ECO:0000313" key="2">
    <source>
        <dbReference type="EMBL" id="MDP1420371.1"/>
    </source>
</evidence>
<name>A0A098FMA2_9BACI</name>
<evidence type="ECO:0000313" key="7">
    <source>
        <dbReference type="Proteomes" id="UP000182110"/>
    </source>
</evidence>
<dbReference type="Proteomes" id="UP000182110">
    <property type="component" value="Unassembled WGS sequence"/>
</dbReference>
<comment type="caution">
    <text evidence="6">The sequence shown here is derived from an EMBL/GenBank/DDBJ whole genome shotgun (WGS) entry which is preliminary data.</text>
</comment>
<evidence type="ECO:0000313" key="3">
    <source>
        <dbReference type="EMBL" id="MDP1421699.1"/>
    </source>
</evidence>
<dbReference type="AlphaFoldDB" id="A0A098FMA2"/>
<dbReference type="GeneID" id="72366602"/>
<reference evidence="1 7" key="1">
    <citation type="journal article" date="2014" name="Genome Announc.">
        <title>Genome Sequence of Bacillus simplex Strain P558, Isolated from a Human Fecal Sample.</title>
        <authorList>
            <person name="Croce O."/>
            <person name="Hugon P."/>
            <person name="Lagier J.C."/>
            <person name="Bibi F."/>
            <person name="Robert C."/>
            <person name="Azhar E.I."/>
            <person name="Raoult D."/>
            <person name="Fournier P.E."/>
        </authorList>
    </citation>
    <scope>NUCLEOTIDE SEQUENCE [LARGE SCALE GENOMIC DNA]</scope>
    <source>
        <strain evidence="1 7">P558</strain>
    </source>
</reference>
<sequence>MGICCGECHVELKSDDYVTLDEFSTLRHTYCGYDLIAELIKDIGTYRNIKTKYWFSRERTK</sequence>
<keyword evidence="7" id="KW-1185">Reference proteome</keyword>
<evidence type="ECO:0000313" key="4">
    <source>
        <dbReference type="EMBL" id="SIR86765.1"/>
    </source>
</evidence>
<dbReference type="Proteomes" id="UP000317770">
    <property type="component" value="Unassembled WGS sequence"/>
</dbReference>
<dbReference type="OrthoDB" id="2889194at2"/>
<protein>
    <submittedName>
        <fullName evidence="6">Uncharacterized protein</fullName>
    </submittedName>
</protein>
<reference evidence="1" key="2">
    <citation type="submission" date="2014-10" db="EMBL/GenBank/DDBJ databases">
        <authorList>
            <person name="Urmite Genomes"/>
        </authorList>
    </citation>
    <scope>NUCLEOTIDE SEQUENCE</scope>
    <source>
        <strain evidence="1">P558</strain>
    </source>
</reference>
<evidence type="ECO:0000313" key="10">
    <source>
        <dbReference type="Proteomes" id="UP000317770"/>
    </source>
</evidence>